<dbReference type="InterPro" id="IPR011050">
    <property type="entry name" value="Pectin_lyase_fold/virulence"/>
</dbReference>
<reference evidence="2" key="1">
    <citation type="journal article" date="2020" name="mSystems">
        <title>Genome- and Community-Level Interaction Insights into Carbon Utilization and Element Cycling Functions of Hydrothermarchaeota in Hydrothermal Sediment.</title>
        <authorList>
            <person name="Zhou Z."/>
            <person name="Liu Y."/>
            <person name="Xu W."/>
            <person name="Pan J."/>
            <person name="Luo Z.H."/>
            <person name="Li M."/>
        </authorList>
    </citation>
    <scope>NUCLEOTIDE SEQUENCE [LARGE SCALE GENOMIC DNA]</scope>
    <source>
        <strain evidence="2">HyVt-485</strain>
    </source>
</reference>
<protein>
    <submittedName>
        <fullName evidence="2">Right-handed parallel beta-helix repeat-containing protein</fullName>
    </submittedName>
</protein>
<organism evidence="2">
    <name type="scientific">Hellea balneolensis</name>
    <dbReference type="NCBI Taxonomy" id="287478"/>
    <lineage>
        <taxon>Bacteria</taxon>
        <taxon>Pseudomonadati</taxon>
        <taxon>Pseudomonadota</taxon>
        <taxon>Alphaproteobacteria</taxon>
        <taxon>Maricaulales</taxon>
        <taxon>Robiginitomaculaceae</taxon>
        <taxon>Hellea</taxon>
    </lineage>
</organism>
<dbReference type="Proteomes" id="UP000885830">
    <property type="component" value="Unassembled WGS sequence"/>
</dbReference>
<dbReference type="InterPro" id="IPR012334">
    <property type="entry name" value="Pectin_lyas_fold"/>
</dbReference>
<name>A0A7C5M116_9PROT</name>
<dbReference type="Pfam" id="PF13229">
    <property type="entry name" value="Beta_helix"/>
    <property type="match status" value="1"/>
</dbReference>
<sequence length="443" mass="47522">MVESNIVRLTHNGVSGFDYHGIIQGHLDLGKIVILESGTTWEISQPLWLRRGSGLKAEGVADRYPVTTEVAPAGYPINATVIKLVTISGAPALTNSAVIMISPLNIGVASSNIDPNDSSKYLAPATSDNVFAASLEGLVIDGNNIADYGVYAYRAHDMSIENCVFTHTQKHAVYVTACYSGYISHCLAFDNDGCGFTFGFGDLDFPNLPKWPVTGAQLNGFVVDDIHAVACGLARTFDDGIISTNPPKWRDGCGIALRPHRGNVFTKLTSENNDGANLYLEPTGQSNIINGYYSELANSHFVPAGPGGQPPKIKSAIEDERAAVLWDIVVNLDSENDNVFRAFGNRFENALCGGGWIRILGDIPPVPGRQGQAMCFANFSGGLGTYADNDLYYFENSEPKYTTEFLPHTSISSEDAKAPNGIRGSYNGNVLADAGVVAHANFK</sequence>
<dbReference type="AlphaFoldDB" id="A0A7C5M116"/>
<accession>A0A7C5M116</accession>
<feature type="non-terminal residue" evidence="2">
    <location>
        <position position="443"/>
    </location>
</feature>
<dbReference type="SUPFAM" id="SSF51126">
    <property type="entry name" value="Pectin lyase-like"/>
    <property type="match status" value="1"/>
</dbReference>
<gene>
    <name evidence="2" type="ORF">ENJ42_08325</name>
</gene>
<dbReference type="InterPro" id="IPR039448">
    <property type="entry name" value="Beta_helix"/>
</dbReference>
<dbReference type="Gene3D" id="2.160.20.10">
    <property type="entry name" value="Single-stranded right-handed beta-helix, Pectin lyase-like"/>
    <property type="match status" value="1"/>
</dbReference>
<evidence type="ECO:0000313" key="2">
    <source>
        <dbReference type="EMBL" id="HHL43608.1"/>
    </source>
</evidence>
<comment type="caution">
    <text evidence="2">The sequence shown here is derived from an EMBL/GenBank/DDBJ whole genome shotgun (WGS) entry which is preliminary data.</text>
</comment>
<proteinExistence type="predicted"/>
<evidence type="ECO:0000259" key="1">
    <source>
        <dbReference type="Pfam" id="PF13229"/>
    </source>
</evidence>
<dbReference type="EMBL" id="DRMJ01000433">
    <property type="protein sequence ID" value="HHL43608.1"/>
    <property type="molecule type" value="Genomic_DNA"/>
</dbReference>
<feature type="domain" description="Right handed beta helix" evidence="1">
    <location>
        <begin position="140"/>
        <end position="196"/>
    </location>
</feature>